<dbReference type="SUPFAM" id="SSF56420">
    <property type="entry name" value="Peptide deformylase"/>
    <property type="match status" value="1"/>
</dbReference>
<dbReference type="AlphaFoldDB" id="Q6DND6"/>
<dbReference type="NCBIfam" id="TIGR00079">
    <property type="entry name" value="pept_deformyl"/>
    <property type="match status" value="1"/>
</dbReference>
<dbReference type="PANTHER" id="PTHR10458">
    <property type="entry name" value="PEPTIDE DEFORMYLASE"/>
    <property type="match status" value="1"/>
</dbReference>
<dbReference type="CDD" id="cd00487">
    <property type="entry name" value="Pep_deformylase"/>
    <property type="match status" value="1"/>
</dbReference>
<keyword evidence="2" id="KW-0408">Iron</keyword>
<comment type="function">
    <text evidence="2">Removes the formyl group from the N-terminal Met of newly synthesized proteins. Requires at least a dipeptide for an efficient rate of reaction. N-terminal L-methionine is a prerequisite for activity but the enzyme has broad specificity at other positions.</text>
</comment>
<feature type="binding site" evidence="2">
    <location>
        <position position="150"/>
    </location>
    <ligand>
        <name>Fe cation</name>
        <dbReference type="ChEBI" id="CHEBI:24875"/>
    </ligand>
</feature>
<dbReference type="NCBIfam" id="NF001159">
    <property type="entry name" value="PRK00150.1-3"/>
    <property type="match status" value="1"/>
</dbReference>
<dbReference type="HAMAP" id="MF_00163">
    <property type="entry name" value="Pep_deformylase"/>
    <property type="match status" value="1"/>
</dbReference>
<feature type="binding site" evidence="2">
    <location>
        <position position="154"/>
    </location>
    <ligand>
        <name>Fe cation</name>
        <dbReference type="ChEBI" id="CHEBI:24875"/>
    </ligand>
</feature>
<dbReference type="PRINTS" id="PR01576">
    <property type="entry name" value="PDEFORMYLASE"/>
</dbReference>
<keyword evidence="2" id="KW-0479">Metal-binding</keyword>
<evidence type="ECO:0000256" key="2">
    <source>
        <dbReference type="HAMAP-Rule" id="MF_00163"/>
    </source>
</evidence>
<organism evidence="3">
    <name type="scientific">Borrelia hermsii</name>
    <dbReference type="NCBI Taxonomy" id="140"/>
    <lineage>
        <taxon>Bacteria</taxon>
        <taxon>Pseudomonadati</taxon>
        <taxon>Spirochaetota</taxon>
        <taxon>Spirochaetia</taxon>
        <taxon>Spirochaetales</taxon>
        <taxon>Borreliaceae</taxon>
        <taxon>Borrelia</taxon>
    </lineage>
</organism>
<dbReference type="InterPro" id="IPR036821">
    <property type="entry name" value="Peptide_deformylase_sf"/>
</dbReference>
<dbReference type="GO" id="GO:0042586">
    <property type="term" value="F:peptide deformylase activity"/>
    <property type="evidence" value="ECO:0007669"/>
    <property type="project" value="UniProtKB-UniRule"/>
</dbReference>
<evidence type="ECO:0000313" key="3">
    <source>
        <dbReference type="EMBL" id="AAT70831.1"/>
    </source>
</evidence>
<keyword evidence="2" id="KW-0648">Protein biosynthesis</keyword>
<dbReference type="Pfam" id="PF01327">
    <property type="entry name" value="Pep_deformylase"/>
    <property type="match status" value="1"/>
</dbReference>
<dbReference type="GO" id="GO:0046872">
    <property type="term" value="F:metal ion binding"/>
    <property type="evidence" value="ECO:0007669"/>
    <property type="project" value="UniProtKB-KW"/>
</dbReference>
<dbReference type="PANTHER" id="PTHR10458:SF22">
    <property type="entry name" value="PEPTIDE DEFORMYLASE"/>
    <property type="match status" value="1"/>
</dbReference>
<dbReference type="EMBL" id="AY652963">
    <property type="protein sequence ID" value="AAT70831.1"/>
    <property type="molecule type" value="Genomic_DNA"/>
</dbReference>
<comment type="similarity">
    <text evidence="1 2">Belongs to the polypeptide deformylase family.</text>
</comment>
<protein>
    <recommendedName>
        <fullName evidence="2">Peptide deformylase</fullName>
        <shortName evidence="2">PDF</shortName>
        <ecNumber evidence="2">3.5.1.88</ecNumber>
    </recommendedName>
    <alternativeName>
        <fullName evidence="2">Polypeptide deformylase</fullName>
    </alternativeName>
</protein>
<sequence length="185" mass="21352">MEAFWTDKVHSLSLNFFEGFMEIVFYPDDLLRVKTKAVLNIDDELRNIAFKMVNLMDINKGVGLAAPQVGLDLSIFVVRENVMSKPLVFINPLITETSFELSVYKEGCLSIPGVYYDLLRPKSITVEAYDENGKFFKIESSSLLARVVQHEMDHLKGVLFIDYYEDKLRNKLLKPYMKGRRLVKT</sequence>
<comment type="catalytic activity">
    <reaction evidence="2">
        <text>N-terminal N-formyl-L-methionyl-[peptide] + H2O = N-terminal L-methionyl-[peptide] + formate</text>
        <dbReference type="Rhea" id="RHEA:24420"/>
        <dbReference type="Rhea" id="RHEA-COMP:10639"/>
        <dbReference type="Rhea" id="RHEA-COMP:10640"/>
        <dbReference type="ChEBI" id="CHEBI:15377"/>
        <dbReference type="ChEBI" id="CHEBI:15740"/>
        <dbReference type="ChEBI" id="CHEBI:49298"/>
        <dbReference type="ChEBI" id="CHEBI:64731"/>
        <dbReference type="EC" id="3.5.1.88"/>
    </reaction>
</comment>
<name>Q6DND6_BORHE</name>
<keyword evidence="2" id="KW-0378">Hydrolase</keyword>
<dbReference type="GO" id="GO:0006412">
    <property type="term" value="P:translation"/>
    <property type="evidence" value="ECO:0007669"/>
    <property type="project" value="UniProtKB-UniRule"/>
</dbReference>
<dbReference type="EC" id="3.5.1.88" evidence="2"/>
<gene>
    <name evidence="2" type="primary">def</name>
</gene>
<dbReference type="PIRSF" id="PIRSF004749">
    <property type="entry name" value="Pep_def"/>
    <property type="match status" value="1"/>
</dbReference>
<proteinExistence type="inferred from homology"/>
<evidence type="ECO:0000256" key="1">
    <source>
        <dbReference type="ARBA" id="ARBA00010759"/>
    </source>
</evidence>
<feature type="active site" evidence="2">
    <location>
        <position position="151"/>
    </location>
</feature>
<feature type="binding site" evidence="2">
    <location>
        <position position="108"/>
    </location>
    <ligand>
        <name>Fe cation</name>
        <dbReference type="ChEBI" id="CHEBI:24875"/>
    </ligand>
</feature>
<accession>Q6DND6</accession>
<comment type="cofactor">
    <cofactor evidence="2">
        <name>Fe(2+)</name>
        <dbReference type="ChEBI" id="CHEBI:29033"/>
    </cofactor>
    <text evidence="2">Binds 1 Fe(2+) ion.</text>
</comment>
<dbReference type="InterPro" id="IPR023635">
    <property type="entry name" value="Peptide_deformylase"/>
</dbReference>
<reference evidence="3" key="1">
    <citation type="submission" date="2004-06" db="EMBL/GenBank/DDBJ databases">
        <title>Cloning and sequencing of BB064-BB069 region of Borrelia hermsii.</title>
        <authorList>
            <person name="Zhong J."/>
            <person name="Barbour A.G."/>
        </authorList>
    </citation>
    <scope>NUCLEOTIDE SEQUENCE</scope>
    <source>
        <strain evidence="3">HS1</strain>
    </source>
</reference>
<dbReference type="Gene3D" id="3.90.45.10">
    <property type="entry name" value="Peptide deformylase"/>
    <property type="match status" value="1"/>
</dbReference>